<dbReference type="GO" id="GO:0032549">
    <property type="term" value="F:ribonucleoside binding"/>
    <property type="evidence" value="ECO:0007669"/>
    <property type="project" value="InterPro"/>
</dbReference>
<dbReference type="AlphaFoldDB" id="A0A177ATT5"/>
<dbReference type="GO" id="GO:0003677">
    <property type="term" value="F:DNA binding"/>
    <property type="evidence" value="ECO:0007669"/>
    <property type="project" value="InterPro"/>
</dbReference>
<comment type="similarity">
    <text evidence="1">Belongs to the RNA polymerase beta chain family.</text>
</comment>
<evidence type="ECO:0000256" key="1">
    <source>
        <dbReference type="ARBA" id="ARBA00006835"/>
    </source>
</evidence>
<accession>A0A177ATT5</accession>
<dbReference type="EC" id="2.7.7.6" evidence="2"/>
<keyword evidence="4" id="KW-0808">Transferase</keyword>
<evidence type="ECO:0000313" key="9">
    <source>
        <dbReference type="Proteomes" id="UP000078046"/>
    </source>
</evidence>
<dbReference type="SUPFAM" id="SSF64484">
    <property type="entry name" value="beta and beta-prime subunits of DNA dependent RNA-polymerase"/>
    <property type="match status" value="1"/>
</dbReference>
<proteinExistence type="inferred from homology"/>
<keyword evidence="3" id="KW-0240">DNA-directed RNA polymerase</keyword>
<organism evidence="8 9">
    <name type="scientific">Intoshia linei</name>
    <dbReference type="NCBI Taxonomy" id="1819745"/>
    <lineage>
        <taxon>Eukaryota</taxon>
        <taxon>Metazoa</taxon>
        <taxon>Spiralia</taxon>
        <taxon>Lophotrochozoa</taxon>
        <taxon>Mesozoa</taxon>
        <taxon>Orthonectida</taxon>
        <taxon>Rhopaluridae</taxon>
        <taxon>Intoshia</taxon>
    </lineage>
</organism>
<dbReference type="Gene3D" id="3.90.1800.10">
    <property type="entry name" value="RNA polymerase alpha subunit dimerisation domain"/>
    <property type="match status" value="1"/>
</dbReference>
<sequence>MHSSDRYKLQVCHKCGLIAHNKWCKSCNSTNDVSTIDIPYASKLLIQELISMNVLPRLSFKTIL</sequence>
<evidence type="ECO:0000256" key="3">
    <source>
        <dbReference type="ARBA" id="ARBA00022478"/>
    </source>
</evidence>
<comment type="caution">
    <text evidence="8">The sequence shown here is derived from an EMBL/GenBank/DDBJ whole genome shotgun (WGS) entry which is preliminary data.</text>
</comment>
<keyword evidence="6" id="KW-0804">Transcription</keyword>
<reference evidence="8 9" key="1">
    <citation type="submission" date="2016-04" db="EMBL/GenBank/DDBJ databases">
        <title>The genome of Intoshia linei affirms orthonectids as highly simplified spiralians.</title>
        <authorList>
            <person name="Mikhailov K.V."/>
            <person name="Slusarev G.S."/>
            <person name="Nikitin M.A."/>
            <person name="Logacheva M.D."/>
            <person name="Penin A."/>
            <person name="Aleoshin V."/>
            <person name="Panchin Y.V."/>
        </authorList>
    </citation>
    <scope>NUCLEOTIDE SEQUENCE [LARGE SCALE GENOMIC DNA]</scope>
    <source>
        <strain evidence="8">Intl2013</strain>
        <tissue evidence="8">Whole animal</tissue>
    </source>
</reference>
<protein>
    <recommendedName>
        <fullName evidence="2">DNA-directed RNA polymerase</fullName>
        <ecNumber evidence="2">2.7.7.6</ecNumber>
    </recommendedName>
</protein>
<dbReference type="GO" id="GO:0003899">
    <property type="term" value="F:DNA-directed RNA polymerase activity"/>
    <property type="evidence" value="ECO:0007669"/>
    <property type="project" value="UniProtKB-EC"/>
</dbReference>
<dbReference type="InterPro" id="IPR015712">
    <property type="entry name" value="DNA-dir_RNA_pol_su2"/>
</dbReference>
<evidence type="ECO:0000313" key="8">
    <source>
        <dbReference type="EMBL" id="OAF64644.1"/>
    </source>
</evidence>
<keyword evidence="9" id="KW-1185">Reference proteome</keyword>
<dbReference type="GO" id="GO:0000428">
    <property type="term" value="C:DNA-directed RNA polymerase complex"/>
    <property type="evidence" value="ECO:0007669"/>
    <property type="project" value="UniProtKB-KW"/>
</dbReference>
<feature type="domain" description="RNA polymerase Rpb2" evidence="7">
    <location>
        <begin position="2"/>
        <end position="59"/>
    </location>
</feature>
<evidence type="ECO:0000256" key="4">
    <source>
        <dbReference type="ARBA" id="ARBA00022679"/>
    </source>
</evidence>
<evidence type="ECO:0000256" key="5">
    <source>
        <dbReference type="ARBA" id="ARBA00022695"/>
    </source>
</evidence>
<dbReference type="GO" id="GO:0006351">
    <property type="term" value="P:DNA-templated transcription"/>
    <property type="evidence" value="ECO:0007669"/>
    <property type="project" value="InterPro"/>
</dbReference>
<dbReference type="PANTHER" id="PTHR20856">
    <property type="entry name" value="DNA-DIRECTED RNA POLYMERASE I SUBUNIT 2"/>
    <property type="match status" value="1"/>
</dbReference>
<evidence type="ECO:0000256" key="2">
    <source>
        <dbReference type="ARBA" id="ARBA00012418"/>
    </source>
</evidence>
<evidence type="ECO:0000256" key="6">
    <source>
        <dbReference type="ARBA" id="ARBA00023163"/>
    </source>
</evidence>
<keyword evidence="5" id="KW-0548">Nucleotidyltransferase</keyword>
<dbReference type="Proteomes" id="UP000078046">
    <property type="component" value="Unassembled WGS sequence"/>
</dbReference>
<gene>
    <name evidence="8" type="ORF">A3Q56_07647</name>
</gene>
<dbReference type="OrthoDB" id="10248617at2759"/>
<dbReference type="Pfam" id="PF04560">
    <property type="entry name" value="RNA_pol_Rpb2_7"/>
    <property type="match status" value="1"/>
</dbReference>
<dbReference type="InterPro" id="IPR007641">
    <property type="entry name" value="RNA_pol_Rpb2_7"/>
</dbReference>
<evidence type="ECO:0000259" key="7">
    <source>
        <dbReference type="Pfam" id="PF04560"/>
    </source>
</evidence>
<name>A0A177ATT5_9BILA</name>
<dbReference type="EMBL" id="LWCA01001702">
    <property type="protein sequence ID" value="OAF64644.1"/>
    <property type="molecule type" value="Genomic_DNA"/>
</dbReference>